<dbReference type="Pfam" id="PF02446">
    <property type="entry name" value="Glyco_hydro_77"/>
    <property type="match status" value="1"/>
</dbReference>
<keyword evidence="12" id="KW-1185">Reference proteome</keyword>
<dbReference type="NCBIfam" id="TIGR00217">
    <property type="entry name" value="malQ"/>
    <property type="match status" value="1"/>
</dbReference>
<dbReference type="Proteomes" id="UP000830055">
    <property type="component" value="Chromosome"/>
</dbReference>
<sequence>MSTRPPVPAARTFLHDERASGILAHLTSLPGPFGIGDIGPAALAFLDFLAAAGQRYWQILPTCPTNPVFDNSPYMSTSARAGSPLLLAPQLLHDQGLITTAELAAGGDFSPYLVDYQRVARFKSQLLDQAFHRFSRSSRHADLFADQPGPEPWMQDFALFMAIKEAHRNAPWFSWPRGLARREPKALTKARAAYRSRIEYYLFEQRLFLAQWSRLKKGAAQRKIRLIGDIPIYIGLDSADVWAHTDLFELHPKTLQPLRVAGVPPDYFSATGQRWGNPLYRWHSTDRDVQKHLIDWWVSRLRCVFDLVDVVRIDHFRAFESYWAVPADEETALNGTWEPGPGATFFHAVHDRLGPLDIIAEDLGDISPEVIALRDNLDLPGMKVLQFAFDGNPANPFLPYNFTSPRCVVYTGTHDNDTTLGWFLSERLTENDQQRIKRFANREMHDHSPIHEDLLYLALSSVAALAVTPLQDLLGFGSDCRMNTPGVPEGNWRWRCAAEFLSNDLASRTREITQRFGR</sequence>
<dbReference type="EC" id="2.4.1.25" evidence="3 10"/>
<dbReference type="PANTHER" id="PTHR32438">
    <property type="entry name" value="4-ALPHA-GLUCANOTRANSFERASE DPE1, CHLOROPLASTIC/AMYLOPLASTIC"/>
    <property type="match status" value="1"/>
</dbReference>
<keyword evidence="7 10" id="KW-0119">Carbohydrate metabolism</keyword>
<dbReference type="SUPFAM" id="SSF51445">
    <property type="entry name" value="(Trans)glycosidases"/>
    <property type="match status" value="1"/>
</dbReference>
<evidence type="ECO:0000313" key="11">
    <source>
        <dbReference type="EMBL" id="BDD87033.1"/>
    </source>
</evidence>
<dbReference type="PANTHER" id="PTHR32438:SF5">
    <property type="entry name" value="4-ALPHA-GLUCANOTRANSFERASE DPE1, CHLOROPLASTIC_AMYLOPLASTIC"/>
    <property type="match status" value="1"/>
</dbReference>
<accession>A0ABM7W7S0</accession>
<gene>
    <name evidence="11" type="ORF">DPPLL_13980</name>
</gene>
<comment type="catalytic activity">
    <reaction evidence="1 10">
        <text>Transfers a segment of a (1-&gt;4)-alpha-D-glucan to a new position in an acceptor, which may be glucose or a (1-&gt;4)-alpha-D-glucan.</text>
        <dbReference type="EC" id="2.4.1.25"/>
    </reaction>
</comment>
<evidence type="ECO:0000256" key="5">
    <source>
        <dbReference type="ARBA" id="ARBA00022676"/>
    </source>
</evidence>
<comment type="similarity">
    <text evidence="2 10">Belongs to the disproportionating enzyme family.</text>
</comment>
<dbReference type="InterPro" id="IPR017853">
    <property type="entry name" value="GH"/>
</dbReference>
<protein>
    <recommendedName>
        <fullName evidence="4 10">4-alpha-glucanotransferase</fullName>
        <ecNumber evidence="3 10">2.4.1.25</ecNumber>
    </recommendedName>
    <alternativeName>
        <fullName evidence="8 10">Amylomaltase</fullName>
    </alternativeName>
    <alternativeName>
        <fullName evidence="9 10">Disproportionating enzyme</fullName>
    </alternativeName>
</protein>
<evidence type="ECO:0000256" key="4">
    <source>
        <dbReference type="ARBA" id="ARBA00020295"/>
    </source>
</evidence>
<dbReference type="NCBIfam" id="NF011080">
    <property type="entry name" value="PRK14508.1-3"/>
    <property type="match status" value="1"/>
</dbReference>
<dbReference type="EMBL" id="AP025516">
    <property type="protein sequence ID" value="BDD87033.1"/>
    <property type="molecule type" value="Genomic_DNA"/>
</dbReference>
<evidence type="ECO:0000256" key="10">
    <source>
        <dbReference type="RuleBase" id="RU361207"/>
    </source>
</evidence>
<keyword evidence="5 10" id="KW-0328">Glycosyltransferase</keyword>
<evidence type="ECO:0000256" key="3">
    <source>
        <dbReference type="ARBA" id="ARBA00012560"/>
    </source>
</evidence>
<evidence type="ECO:0000256" key="8">
    <source>
        <dbReference type="ARBA" id="ARBA00031423"/>
    </source>
</evidence>
<name>A0ABM7W7S0_9BACT</name>
<proteinExistence type="inferred from homology"/>
<evidence type="ECO:0000256" key="7">
    <source>
        <dbReference type="ARBA" id="ARBA00023277"/>
    </source>
</evidence>
<reference evidence="11 12" key="1">
    <citation type="submission" date="2022-01" db="EMBL/GenBank/DDBJ databases">
        <title>Desulfofustis limnae sp. nov., a novel mesophilic sulfate-reducing bacterium isolated from marsh soil.</title>
        <authorList>
            <person name="Watanabe M."/>
            <person name="Takahashi A."/>
            <person name="Kojima H."/>
            <person name="Fukui M."/>
        </authorList>
    </citation>
    <scope>NUCLEOTIDE SEQUENCE [LARGE SCALE GENOMIC DNA]</scope>
    <source>
        <strain evidence="11 12">PPLL</strain>
    </source>
</reference>
<evidence type="ECO:0000256" key="1">
    <source>
        <dbReference type="ARBA" id="ARBA00000439"/>
    </source>
</evidence>
<evidence type="ECO:0000256" key="2">
    <source>
        <dbReference type="ARBA" id="ARBA00005684"/>
    </source>
</evidence>
<keyword evidence="6 10" id="KW-0808">Transferase</keyword>
<organism evidence="11 12">
    <name type="scientific">Desulfofustis limnaeus</name>
    <dbReference type="NCBI Taxonomy" id="2740163"/>
    <lineage>
        <taxon>Bacteria</taxon>
        <taxon>Pseudomonadati</taxon>
        <taxon>Thermodesulfobacteriota</taxon>
        <taxon>Desulfobulbia</taxon>
        <taxon>Desulfobulbales</taxon>
        <taxon>Desulfocapsaceae</taxon>
        <taxon>Desulfofustis</taxon>
    </lineage>
</organism>
<dbReference type="RefSeq" id="WP_284154076.1">
    <property type="nucleotide sequence ID" value="NZ_AP025516.1"/>
</dbReference>
<dbReference type="InterPro" id="IPR003385">
    <property type="entry name" value="Glyco_hydro_77"/>
</dbReference>
<dbReference type="Gene3D" id="3.20.20.80">
    <property type="entry name" value="Glycosidases"/>
    <property type="match status" value="1"/>
</dbReference>
<evidence type="ECO:0000313" key="12">
    <source>
        <dbReference type="Proteomes" id="UP000830055"/>
    </source>
</evidence>
<evidence type="ECO:0000256" key="9">
    <source>
        <dbReference type="ARBA" id="ARBA00031501"/>
    </source>
</evidence>
<evidence type="ECO:0000256" key="6">
    <source>
        <dbReference type="ARBA" id="ARBA00022679"/>
    </source>
</evidence>